<dbReference type="AlphaFoldDB" id="A0A8S9RBF4"/>
<protein>
    <submittedName>
        <fullName evidence="1">Uncharacterized protein</fullName>
    </submittedName>
</protein>
<dbReference type="Proteomes" id="UP000712600">
    <property type="component" value="Unassembled WGS sequence"/>
</dbReference>
<evidence type="ECO:0000313" key="2">
    <source>
        <dbReference type="Proteomes" id="UP000712600"/>
    </source>
</evidence>
<sequence>MKRKAARYLENIALDGLDGCKRVLRQRHRGQREYLGIEICQNSGWVTRRRRIYFRSLRPLLRRRSWSGRRLELVILDELDLIIILTGGSPLGSNHLRRYDLKGPLVLRQCFLTFGS</sequence>
<reference evidence="1" key="1">
    <citation type="submission" date="2019-12" db="EMBL/GenBank/DDBJ databases">
        <title>Genome sequencing and annotation of Brassica cretica.</title>
        <authorList>
            <person name="Studholme D.J."/>
            <person name="Sarris P."/>
        </authorList>
    </citation>
    <scope>NUCLEOTIDE SEQUENCE</scope>
    <source>
        <strain evidence="1">PFS-109/04</strain>
        <tissue evidence="1">Leaf</tissue>
    </source>
</reference>
<comment type="caution">
    <text evidence="1">The sequence shown here is derived from an EMBL/GenBank/DDBJ whole genome shotgun (WGS) entry which is preliminary data.</text>
</comment>
<accession>A0A8S9RBF4</accession>
<name>A0A8S9RBF4_BRACR</name>
<dbReference type="EMBL" id="QGKX02000095">
    <property type="protein sequence ID" value="KAF3570111.1"/>
    <property type="molecule type" value="Genomic_DNA"/>
</dbReference>
<gene>
    <name evidence="1" type="ORF">F2Q69_00058924</name>
</gene>
<organism evidence="1 2">
    <name type="scientific">Brassica cretica</name>
    <name type="common">Mustard</name>
    <dbReference type="NCBI Taxonomy" id="69181"/>
    <lineage>
        <taxon>Eukaryota</taxon>
        <taxon>Viridiplantae</taxon>
        <taxon>Streptophyta</taxon>
        <taxon>Embryophyta</taxon>
        <taxon>Tracheophyta</taxon>
        <taxon>Spermatophyta</taxon>
        <taxon>Magnoliopsida</taxon>
        <taxon>eudicotyledons</taxon>
        <taxon>Gunneridae</taxon>
        <taxon>Pentapetalae</taxon>
        <taxon>rosids</taxon>
        <taxon>malvids</taxon>
        <taxon>Brassicales</taxon>
        <taxon>Brassicaceae</taxon>
        <taxon>Brassiceae</taxon>
        <taxon>Brassica</taxon>
    </lineage>
</organism>
<proteinExistence type="predicted"/>
<evidence type="ECO:0000313" key="1">
    <source>
        <dbReference type="EMBL" id="KAF3570111.1"/>
    </source>
</evidence>